<reference evidence="7 8" key="1">
    <citation type="submission" date="2018-11" db="EMBL/GenBank/DDBJ databases">
        <title>Genome sequences of Brenneria nigrifluens and Brenneria rubrifaciens.</title>
        <authorList>
            <person name="Poret-Peterson A.T."/>
            <person name="McClean A.E."/>
            <person name="Kluepfel D.A."/>
        </authorList>
    </citation>
    <scope>NUCLEOTIDE SEQUENCE [LARGE SCALE GENOMIC DNA]</scope>
    <source>
        <strain evidence="7 8">6D370</strain>
    </source>
</reference>
<dbReference type="CDD" id="cd13689">
    <property type="entry name" value="PBP2_BsGlnH"/>
    <property type="match status" value="1"/>
</dbReference>
<dbReference type="InterPro" id="IPR051455">
    <property type="entry name" value="Bact_solute-bind_prot3"/>
</dbReference>
<dbReference type="GO" id="GO:0030288">
    <property type="term" value="C:outer membrane-bounded periplasmic space"/>
    <property type="evidence" value="ECO:0007669"/>
    <property type="project" value="TreeGrafter"/>
</dbReference>
<keyword evidence="8" id="KW-1185">Reference proteome</keyword>
<dbReference type="SMART" id="SM00062">
    <property type="entry name" value="PBPb"/>
    <property type="match status" value="1"/>
</dbReference>
<evidence type="ECO:0000256" key="1">
    <source>
        <dbReference type="ARBA" id="ARBA00010333"/>
    </source>
</evidence>
<protein>
    <submittedName>
        <fullName evidence="7">Cysteine ABC transporter substrate-binding protein</fullName>
    </submittedName>
</protein>
<accession>A0A4P8QW14</accession>
<evidence type="ECO:0000256" key="2">
    <source>
        <dbReference type="ARBA" id="ARBA00022448"/>
    </source>
</evidence>
<feature type="domain" description="Solute-binding protein family 3/N-terminal" evidence="6">
    <location>
        <begin position="35"/>
        <end position="257"/>
    </location>
</feature>
<evidence type="ECO:0000256" key="5">
    <source>
        <dbReference type="SAM" id="SignalP"/>
    </source>
</evidence>
<dbReference type="AlphaFoldDB" id="A0A4P8QW14"/>
<evidence type="ECO:0000313" key="8">
    <source>
        <dbReference type="Proteomes" id="UP000299580"/>
    </source>
</evidence>
<dbReference type="RefSeq" id="WP_137714693.1">
    <property type="nucleotide sequence ID" value="NZ_CP034035.1"/>
</dbReference>
<feature type="signal peptide" evidence="5">
    <location>
        <begin position="1"/>
        <end position="24"/>
    </location>
</feature>
<dbReference type="InterPro" id="IPR018313">
    <property type="entry name" value="SBP_3_CS"/>
</dbReference>
<dbReference type="SUPFAM" id="SSF53850">
    <property type="entry name" value="Periplasmic binding protein-like II"/>
    <property type="match status" value="1"/>
</dbReference>
<evidence type="ECO:0000256" key="3">
    <source>
        <dbReference type="ARBA" id="ARBA00022729"/>
    </source>
</evidence>
<evidence type="ECO:0000256" key="4">
    <source>
        <dbReference type="RuleBase" id="RU003744"/>
    </source>
</evidence>
<evidence type="ECO:0000259" key="6">
    <source>
        <dbReference type="SMART" id="SM00062"/>
    </source>
</evidence>
<dbReference type="OrthoDB" id="7241844at2"/>
<comment type="similarity">
    <text evidence="1 4">Belongs to the bacterial solute-binding protein 3 family.</text>
</comment>
<dbReference type="Gene3D" id="3.40.190.10">
    <property type="entry name" value="Periplasmic binding protein-like II"/>
    <property type="match status" value="2"/>
</dbReference>
<dbReference type="GO" id="GO:0005576">
    <property type="term" value="C:extracellular region"/>
    <property type="evidence" value="ECO:0007669"/>
    <property type="project" value="TreeGrafter"/>
</dbReference>
<keyword evidence="3 5" id="KW-0732">Signal</keyword>
<dbReference type="InterPro" id="IPR001638">
    <property type="entry name" value="Solute-binding_3/MltF_N"/>
</dbReference>
<feature type="chain" id="PRO_5020829062" evidence="5">
    <location>
        <begin position="25"/>
        <end position="273"/>
    </location>
</feature>
<dbReference type="KEGG" id="brb:EH207_14840"/>
<proteinExistence type="inferred from homology"/>
<dbReference type="Proteomes" id="UP000299580">
    <property type="component" value="Chromosome"/>
</dbReference>
<dbReference type="PANTHER" id="PTHR30085:SF6">
    <property type="entry name" value="ABC TRANSPORTER GLUTAMINE-BINDING PROTEIN GLNH"/>
    <property type="match status" value="1"/>
</dbReference>
<gene>
    <name evidence="7" type="ORF">EH207_14840</name>
</gene>
<dbReference type="PANTHER" id="PTHR30085">
    <property type="entry name" value="AMINO ACID ABC TRANSPORTER PERMEASE"/>
    <property type="match status" value="1"/>
</dbReference>
<dbReference type="EMBL" id="CP034035">
    <property type="protein sequence ID" value="QCR09689.1"/>
    <property type="molecule type" value="Genomic_DNA"/>
</dbReference>
<organism evidence="7 8">
    <name type="scientific">Brenneria rubrifaciens</name>
    <dbReference type="NCBI Taxonomy" id="55213"/>
    <lineage>
        <taxon>Bacteria</taxon>
        <taxon>Pseudomonadati</taxon>
        <taxon>Pseudomonadota</taxon>
        <taxon>Gammaproteobacteria</taxon>
        <taxon>Enterobacterales</taxon>
        <taxon>Pectobacteriaceae</taxon>
        <taxon>Brenneria</taxon>
    </lineage>
</organism>
<sequence>MRKTVIVTLGAAAMSLLTATFAHADQLADIKNKGTLVCGTLGTAEPFSSPNPQSREIQGYDVDFCHAIAKELGVKPALKLISVAARIPELQQGRVDVLVANLGWTPERAQQIAYSDSYYVSLQKVAAKRSQGYKTLDDLAGKRVSAPKGSTSEMAVKSRLPSARVVTFQDPPAAFLAMQQGKVEGFAVSEIMLMKFKKQVESSAPIDILEPELMTEAWGIGMKKDETALIDKVNGILQSMEASGEARQIFDKWLGEETPYGLQRSFTIKPING</sequence>
<dbReference type="Pfam" id="PF00497">
    <property type="entry name" value="SBP_bac_3"/>
    <property type="match status" value="1"/>
</dbReference>
<keyword evidence="2" id="KW-0813">Transport</keyword>
<dbReference type="GO" id="GO:0006865">
    <property type="term" value="P:amino acid transport"/>
    <property type="evidence" value="ECO:0007669"/>
    <property type="project" value="TreeGrafter"/>
</dbReference>
<evidence type="ECO:0000313" key="7">
    <source>
        <dbReference type="EMBL" id="QCR09689.1"/>
    </source>
</evidence>
<name>A0A4P8QW14_9GAMM</name>
<dbReference type="PROSITE" id="PS01039">
    <property type="entry name" value="SBP_BACTERIAL_3"/>
    <property type="match status" value="1"/>
</dbReference>